<dbReference type="Proteomes" id="UP000427769">
    <property type="component" value="Chromosome"/>
</dbReference>
<keyword evidence="2" id="KW-1185">Reference proteome</keyword>
<protein>
    <submittedName>
        <fullName evidence="1">Uncharacterized protein</fullName>
    </submittedName>
</protein>
<name>A0A5K7ZHF4_9BACT</name>
<reference evidence="1 2" key="1">
    <citation type="submission" date="2019-11" db="EMBL/GenBank/DDBJ databases">
        <title>Comparative genomics of hydrocarbon-degrading Desulfosarcina strains.</title>
        <authorList>
            <person name="Watanabe M."/>
            <person name="Kojima H."/>
            <person name="Fukui M."/>
        </authorList>
    </citation>
    <scope>NUCLEOTIDE SEQUENCE [LARGE SCALE GENOMIC DNA]</scope>
    <source>
        <strain evidence="1 2">PP31</strain>
    </source>
</reference>
<dbReference type="EMBL" id="AP021875">
    <property type="protein sequence ID" value="BBO77754.1"/>
    <property type="molecule type" value="Genomic_DNA"/>
</dbReference>
<dbReference type="OrthoDB" id="5419871at2"/>
<gene>
    <name evidence="1" type="ORF">DSCW_51710</name>
</gene>
<accession>A0A5K7ZHF4</accession>
<sequence length="114" mass="13185">MKLRYMIEYVLHDRIRKPLYKPIGVWVQGFGTGIDLVVEFLPGNTEAREEADWIINRLVENDVRTLPEDFLAYLQSTLSPYRGMRGPVKETEKYLSLSICATAILDRIVSDRIP</sequence>
<dbReference type="RefSeq" id="WP_155306470.1">
    <property type="nucleotide sequence ID" value="NZ_AP021875.1"/>
</dbReference>
<organism evidence="1 2">
    <name type="scientific">Desulfosarcina widdelii</name>
    <dbReference type="NCBI Taxonomy" id="947919"/>
    <lineage>
        <taxon>Bacteria</taxon>
        <taxon>Pseudomonadati</taxon>
        <taxon>Thermodesulfobacteriota</taxon>
        <taxon>Desulfobacteria</taxon>
        <taxon>Desulfobacterales</taxon>
        <taxon>Desulfosarcinaceae</taxon>
        <taxon>Desulfosarcina</taxon>
    </lineage>
</organism>
<dbReference type="KEGG" id="dwd:DSCW_51710"/>
<evidence type="ECO:0000313" key="2">
    <source>
        <dbReference type="Proteomes" id="UP000427769"/>
    </source>
</evidence>
<evidence type="ECO:0000313" key="1">
    <source>
        <dbReference type="EMBL" id="BBO77754.1"/>
    </source>
</evidence>
<dbReference type="AlphaFoldDB" id="A0A5K7ZHF4"/>
<proteinExistence type="predicted"/>